<dbReference type="InterPro" id="IPR015202">
    <property type="entry name" value="GO-like_E_set"/>
</dbReference>
<feature type="domain" description="WSC" evidence="4">
    <location>
        <begin position="362"/>
        <end position="454"/>
    </location>
</feature>
<dbReference type="Pfam" id="PF01822">
    <property type="entry name" value="WSC"/>
    <property type="match status" value="6"/>
</dbReference>
<dbReference type="OrthoDB" id="5985073at2759"/>
<accession>A0A2J6RWQ3</accession>
<dbReference type="SMART" id="SM00321">
    <property type="entry name" value="WSC"/>
    <property type="match status" value="6"/>
</dbReference>
<feature type="signal peptide" evidence="3">
    <location>
        <begin position="1"/>
        <end position="23"/>
    </location>
</feature>
<dbReference type="InterPro" id="IPR037293">
    <property type="entry name" value="Gal_Oxidase_central_sf"/>
</dbReference>
<dbReference type="PROSITE" id="PS51212">
    <property type="entry name" value="WSC"/>
    <property type="match status" value="6"/>
</dbReference>
<evidence type="ECO:0000256" key="2">
    <source>
        <dbReference type="SAM" id="MobiDB-lite"/>
    </source>
</evidence>
<dbReference type="InterPro" id="IPR013783">
    <property type="entry name" value="Ig-like_fold"/>
</dbReference>
<dbReference type="SUPFAM" id="SSF50965">
    <property type="entry name" value="Galactose oxidase, central domain"/>
    <property type="match status" value="1"/>
</dbReference>
<dbReference type="InterPro" id="IPR011043">
    <property type="entry name" value="Gal_Oxase/kelch_b-propeller"/>
</dbReference>
<reference evidence="5 6" key="1">
    <citation type="submission" date="2016-04" db="EMBL/GenBank/DDBJ databases">
        <title>A degradative enzymes factory behind the ericoid mycorrhizal symbiosis.</title>
        <authorList>
            <consortium name="DOE Joint Genome Institute"/>
            <person name="Martino E."/>
            <person name="Morin E."/>
            <person name="Grelet G."/>
            <person name="Kuo A."/>
            <person name="Kohler A."/>
            <person name="Daghino S."/>
            <person name="Barry K."/>
            <person name="Choi C."/>
            <person name="Cichocki N."/>
            <person name="Clum A."/>
            <person name="Copeland A."/>
            <person name="Hainaut M."/>
            <person name="Haridas S."/>
            <person name="Labutti K."/>
            <person name="Lindquist E."/>
            <person name="Lipzen A."/>
            <person name="Khouja H.-R."/>
            <person name="Murat C."/>
            <person name="Ohm R."/>
            <person name="Olson A."/>
            <person name="Spatafora J."/>
            <person name="Veneault-Fourrey C."/>
            <person name="Henrissat B."/>
            <person name="Grigoriev I."/>
            <person name="Martin F."/>
            <person name="Perotto S."/>
        </authorList>
    </citation>
    <scope>NUCLEOTIDE SEQUENCE [LARGE SCALE GENOMIC DNA]</scope>
    <source>
        <strain evidence="5 6">F</strain>
    </source>
</reference>
<organism evidence="5 6">
    <name type="scientific">Hyaloscypha variabilis (strain UAMH 11265 / GT02V1 / F)</name>
    <name type="common">Meliniomyces variabilis</name>
    <dbReference type="NCBI Taxonomy" id="1149755"/>
    <lineage>
        <taxon>Eukaryota</taxon>
        <taxon>Fungi</taxon>
        <taxon>Dikarya</taxon>
        <taxon>Ascomycota</taxon>
        <taxon>Pezizomycotina</taxon>
        <taxon>Leotiomycetes</taxon>
        <taxon>Helotiales</taxon>
        <taxon>Hyaloscyphaceae</taxon>
        <taxon>Hyaloscypha</taxon>
        <taxon>Hyaloscypha variabilis</taxon>
    </lineage>
</organism>
<feature type="domain" description="WSC" evidence="4">
    <location>
        <begin position="645"/>
        <end position="737"/>
    </location>
</feature>
<protein>
    <submittedName>
        <fullName evidence="5">Copper radical oxidase</fullName>
    </submittedName>
</protein>
<gene>
    <name evidence="5" type="ORF">L207DRAFT_288675</name>
</gene>
<dbReference type="CDD" id="cd02851">
    <property type="entry name" value="E_set_GO_C"/>
    <property type="match status" value="1"/>
</dbReference>
<evidence type="ECO:0000256" key="1">
    <source>
        <dbReference type="ARBA" id="ARBA00022729"/>
    </source>
</evidence>
<keyword evidence="1 3" id="KW-0732">Signal</keyword>
<feature type="region of interest" description="Disordered" evidence="2">
    <location>
        <begin position="278"/>
        <end position="346"/>
    </location>
</feature>
<dbReference type="PANTHER" id="PTHR32208:SF105">
    <property type="entry name" value="COPPER RADICAL OXIDASE"/>
    <property type="match status" value="1"/>
</dbReference>
<evidence type="ECO:0000313" key="5">
    <source>
        <dbReference type="EMBL" id="PMD42948.1"/>
    </source>
</evidence>
<feature type="domain" description="WSC" evidence="4">
    <location>
        <begin position="145"/>
        <end position="243"/>
    </location>
</feature>
<feature type="domain" description="WSC" evidence="4">
    <location>
        <begin position="40"/>
        <end position="133"/>
    </location>
</feature>
<feature type="region of interest" description="Disordered" evidence="2">
    <location>
        <begin position="461"/>
        <end position="634"/>
    </location>
</feature>
<feature type="domain" description="WSC" evidence="4">
    <location>
        <begin position="884"/>
        <end position="1008"/>
    </location>
</feature>
<dbReference type="Gene3D" id="2.130.10.80">
    <property type="entry name" value="Galactose oxidase/kelch, beta-propeller"/>
    <property type="match status" value="1"/>
</dbReference>
<dbReference type="STRING" id="1149755.A0A2J6RWQ3"/>
<keyword evidence="6" id="KW-1185">Reference proteome</keyword>
<dbReference type="InterPro" id="IPR009880">
    <property type="entry name" value="Glyoxal_oxidase_N"/>
</dbReference>
<name>A0A2J6RWQ3_HYAVF</name>
<dbReference type="Proteomes" id="UP000235786">
    <property type="component" value="Unassembled WGS sequence"/>
</dbReference>
<dbReference type="Gene3D" id="2.60.40.10">
    <property type="entry name" value="Immunoglobulins"/>
    <property type="match status" value="1"/>
</dbReference>
<evidence type="ECO:0000313" key="6">
    <source>
        <dbReference type="Proteomes" id="UP000235786"/>
    </source>
</evidence>
<feature type="chain" id="PRO_5014364999" evidence="3">
    <location>
        <begin position="24"/>
        <end position="1552"/>
    </location>
</feature>
<dbReference type="SUPFAM" id="SSF81296">
    <property type="entry name" value="E set domains"/>
    <property type="match status" value="1"/>
</dbReference>
<evidence type="ECO:0000259" key="4">
    <source>
        <dbReference type="PROSITE" id="PS51212"/>
    </source>
</evidence>
<dbReference type="InterPro" id="IPR002889">
    <property type="entry name" value="WSC_carb-bd"/>
</dbReference>
<dbReference type="InterPro" id="IPR014756">
    <property type="entry name" value="Ig_E-set"/>
</dbReference>
<feature type="domain" description="WSC" evidence="4">
    <location>
        <begin position="771"/>
        <end position="866"/>
    </location>
</feature>
<proteinExistence type="predicted"/>
<dbReference type="EMBL" id="KZ613942">
    <property type="protein sequence ID" value="PMD42948.1"/>
    <property type="molecule type" value="Genomic_DNA"/>
</dbReference>
<dbReference type="Pfam" id="PF07250">
    <property type="entry name" value="Glyoxal_oxid_N"/>
    <property type="match status" value="1"/>
</dbReference>
<sequence>MLRICRFALGAVYLIPFLSPSNALIIEKRSLVIPSTLPGTWQSQGCYVDVPGRTLTGGGYSDNNLMTDEACISYCQNNGFIYAGTEYSSQCYCGVALTSGAGPATSTDCNMPCTGNTTEACGGPNRLNLFWSGTSGPQTNPGPGLWNFVGCYAEGTNGRALPNMMGTTGGSGALTVSLCTSACQAAGYVLAGVEYSGECYCANTVQNGGILAPDGMVGCNYLCNGNKSEFCGGASRLNMYDYNHAVSLPPYTTVTSTSATATSTSSSIPALVSLSSSSLSTSSSRSTTTSSQTSSSSSLASSSSHSVSSSHSTTCTNSHPTSSSMSSSTSSSSPSPTSTSSSTTSISAPVVQTLSHKATIGAYSFMGCYSEATGQRALTGKSSYDYPAMTIEECFADCTGFTYFGVEYGGECYCGNSINAGSVIENIGDCSFLCPGNNFEYCGAGNRLEMYQLAPKVLTSSSSSSSSSSVLPISTSSTVSSASTSSSRTVTSTSSSASSSTTSVSSSRSTTSSSLSSSSGSTSATSSSSTSSHTTTSSGFSSSSHSCTSTKSSQTSLSSSTLSSLSTTTSKISTSSSLSSTTSSSTSTSSSINTPSSPSTLSTSSSISTTSSSSFKSSTSSITSTSTSSSATASPTLGHKPVVGAFTYQGCYSEATNSRALTGLASYDYPAMTLEECAADCAAFIYFGVEYGGECYCGNTLQAGSVPAPLTDCNFICPGNPYEYCGAGSRLEMYKNSAAPSSPTATGSSVTSATLVTPTPPSVSSSAPIGNFTYQGCYIDGVNGRILSHQQPDNQQLTQKSCVALCAAAGYTIAGVEYAVQCFCDTAIYNGGALDPNQADCTTPCSGNSKEMCGGPNGRMGLYAIGTPNVYVPPSIQKTGLPTNWTFSGCLQDNIPSNEDPNEILNTFPYMVWNNATSNTPAACIAMCQKFGYNAAGLEYGSECFCGDVENIQVASSPGVQADPRTTQYYTRSRVPQLVDESLCNSPCSGDPTKLCGSGNLMSYYTWNSTSPLYSFGFPTGNAAGEYSLLIGGVTVPLMTAQVVTGKVTFTEKYGTQESNGTGAYELDLSEIGNFTAAWRALTGLQTDVFCSAGLILPDKAGRQLTIGGWFGESNFGVRLFTPDGSAGVPGTSKWEEDPGALSLQLPRWYPSALTMANGSLLIVGGEVASNAAEQPTLEILPATGVPDPNTISGYSNTTVYLDFLDRTAPFNLYPFICVLPTGGIFIAYYNEARILDEHTFQTIKTLPNMPGSVNNPLAGRTYQLEGTMVLLPQYGPYTDNLRVLICGGSTAVGDDGDPIDNCISTAPEDPNPVWTIERMPSRRVMSCMAGLPDGTYLILNGAQHGKAGFGLGASPNYNAVLYDPAKPVNQRMSIMSNTTVARLYHSEAIVLLDGRVLVSGSDPSGDYSDPVDSFPEEYRVEVFTPPYLLSGLPQPTFSVSSTDWDYAENVTISVTSGSTANLRVSMLGAVVSTHGNNMGQRTLFPTVTCTDQTCVFTAPPNAHVCPPGWYMLFILDGPTPSVGQFVRIGKDPASIGNWPQNIPGIVPPGID</sequence>
<dbReference type="PANTHER" id="PTHR32208">
    <property type="entry name" value="SECRETED PROTEIN-RELATED"/>
    <property type="match status" value="1"/>
</dbReference>
<evidence type="ECO:0000256" key="3">
    <source>
        <dbReference type="SAM" id="SignalP"/>
    </source>
</evidence>
<dbReference type="Pfam" id="PF09118">
    <property type="entry name" value="GO-like_E_set"/>
    <property type="match status" value="1"/>
</dbReference>